<dbReference type="SUPFAM" id="SSF54593">
    <property type="entry name" value="Glyoxalase/Bleomycin resistance protein/Dihydroxybiphenyl dioxygenase"/>
    <property type="match status" value="1"/>
</dbReference>
<proteinExistence type="predicted"/>
<dbReference type="Pfam" id="PF00903">
    <property type="entry name" value="Glyoxalase"/>
    <property type="match status" value="1"/>
</dbReference>
<protein>
    <submittedName>
        <fullName evidence="3">VOC family protein</fullName>
    </submittedName>
</protein>
<dbReference type="EMBL" id="CP070619">
    <property type="protein sequence ID" value="QSE95274.1"/>
    <property type="molecule type" value="Genomic_DNA"/>
</dbReference>
<gene>
    <name evidence="2" type="ORF">JWS13_05410</name>
    <name evidence="3" type="ORF">JWS13_45105</name>
</gene>
<dbReference type="Gene3D" id="3.10.180.10">
    <property type="entry name" value="2,3-Dihydroxybiphenyl 1,2-Dioxygenase, domain 1"/>
    <property type="match status" value="2"/>
</dbReference>
<reference evidence="3 4" key="2">
    <citation type="journal article" date="2022" name="Arch. Microbiol.">
        <title>Rhodococcus pseudokoreensis sp. nov. isolated from the rhizosphere of young M26 apple rootstocks.</title>
        <authorList>
            <person name="Kampfer P."/>
            <person name="Glaeser S.P."/>
            <person name="Blom J."/>
            <person name="Wolf J."/>
            <person name="Benning S."/>
            <person name="Schloter M."/>
            <person name="Neumann-Schaal M."/>
        </authorList>
    </citation>
    <scope>NUCLEOTIDE SEQUENCE [LARGE SCALE GENOMIC DNA]</scope>
    <source>
        <strain evidence="3 4">R79</strain>
    </source>
</reference>
<name>A0A974ZYN0_9NOCA</name>
<organism evidence="3 4">
    <name type="scientific">Rhodococcus pseudokoreensis</name>
    <dbReference type="NCBI Taxonomy" id="2811421"/>
    <lineage>
        <taxon>Bacteria</taxon>
        <taxon>Bacillati</taxon>
        <taxon>Actinomycetota</taxon>
        <taxon>Actinomycetes</taxon>
        <taxon>Mycobacteriales</taxon>
        <taxon>Nocardiaceae</taxon>
        <taxon>Rhodococcus</taxon>
    </lineage>
</organism>
<feature type="domain" description="VOC" evidence="1">
    <location>
        <begin position="6"/>
        <end position="119"/>
    </location>
</feature>
<reference evidence="3 4" key="1">
    <citation type="journal article" date="2021" name="Microbiol. Resour. Announc.">
        <title>Complete Genome Sequences of Two Rhodococcus sp. Strains with Large and Linear Chromosomes, Isolated from Apple Rhizosphere.</title>
        <authorList>
            <person name="Benning S."/>
            <person name="Brugnone N."/>
            <person name="Siani R."/>
            <person name="Kublik S."/>
            <person name="Schloter M."/>
            <person name="Rad V."/>
        </authorList>
    </citation>
    <scope>NUCLEOTIDE SEQUENCE [LARGE SCALE GENOMIC DNA]</scope>
    <source>
        <strain evidence="3 4">R79</strain>
    </source>
</reference>
<evidence type="ECO:0000313" key="3">
    <source>
        <dbReference type="EMBL" id="QSE95274.1"/>
    </source>
</evidence>
<sequence>MAAVTALGHIGVDTTDIDLWRRWGNLIGAVVVDDTGDSLGLRLDTEAGARILVRSSTQDSFAFAGWEVENEAALKGICSRLEAAGAQPKDRPDLAAERGVVDLVTFVDPDGFVAELYWGRMSRVRNRFLSPHGVDFSIGDMGIGHLVLGVTDFRRTMAFYTEVLGMVVTETMNIGGNRVAMVRCNPRHHSLAFAEVTSARPRVLHFAVEVDHLDALGAIRDRLLDEGFPISRDLGRHPGDGVISFYQPMGDAFEVEVAWGTTRIDERTWPQRRHDRPYWSWGHRPLTGAATALGSDVE</sequence>
<dbReference type="PROSITE" id="PS51819">
    <property type="entry name" value="VOC"/>
    <property type="match status" value="2"/>
</dbReference>
<keyword evidence="4" id="KW-1185">Reference proteome</keyword>
<dbReference type="EMBL" id="CP070619">
    <property type="protein sequence ID" value="QSE88106.1"/>
    <property type="molecule type" value="Genomic_DNA"/>
</dbReference>
<dbReference type="InterPro" id="IPR037523">
    <property type="entry name" value="VOC_core"/>
</dbReference>
<evidence type="ECO:0000259" key="1">
    <source>
        <dbReference type="PROSITE" id="PS51819"/>
    </source>
</evidence>
<dbReference type="InterPro" id="IPR004360">
    <property type="entry name" value="Glyas_Fos-R_dOase_dom"/>
</dbReference>
<dbReference type="RefSeq" id="WP_206004859.1">
    <property type="nucleotide sequence ID" value="NZ_CP070619.1"/>
</dbReference>
<dbReference type="InterPro" id="IPR029068">
    <property type="entry name" value="Glyas_Bleomycin-R_OHBP_Dase"/>
</dbReference>
<evidence type="ECO:0000313" key="4">
    <source>
        <dbReference type="Proteomes" id="UP000662986"/>
    </source>
</evidence>
<feature type="domain" description="VOC" evidence="1">
    <location>
        <begin position="142"/>
        <end position="260"/>
    </location>
</feature>
<dbReference type="Proteomes" id="UP000662986">
    <property type="component" value="Chromosome"/>
</dbReference>
<evidence type="ECO:0000313" key="2">
    <source>
        <dbReference type="EMBL" id="QSE88106.1"/>
    </source>
</evidence>
<accession>A0A974ZYN0</accession>